<name>A0ABT9ZZ92_9BACI</name>
<evidence type="ECO:0000256" key="1">
    <source>
        <dbReference type="ARBA" id="ARBA00004401"/>
    </source>
</evidence>
<evidence type="ECO:0000313" key="14">
    <source>
        <dbReference type="Proteomes" id="UP001230005"/>
    </source>
</evidence>
<evidence type="ECO:0000256" key="3">
    <source>
        <dbReference type="ARBA" id="ARBA00022475"/>
    </source>
</evidence>
<evidence type="ECO:0000256" key="11">
    <source>
        <dbReference type="ARBA" id="ARBA00040752"/>
    </source>
</evidence>
<proteinExistence type="inferred from homology"/>
<keyword evidence="9" id="KW-0804">Transcription</keyword>
<evidence type="ECO:0000256" key="8">
    <source>
        <dbReference type="ARBA" id="ARBA00023136"/>
    </source>
</evidence>
<dbReference type="PANTHER" id="PTHR33392:SF8">
    <property type="entry name" value="REGULATORY PROTEIN MSRR"/>
    <property type="match status" value="1"/>
</dbReference>
<dbReference type="InterPro" id="IPR050922">
    <property type="entry name" value="LytR/CpsA/Psr_CW_biosynth"/>
</dbReference>
<dbReference type="Pfam" id="PF03816">
    <property type="entry name" value="LytR_cpsA_psr"/>
    <property type="match status" value="1"/>
</dbReference>
<evidence type="ECO:0000256" key="2">
    <source>
        <dbReference type="ARBA" id="ARBA00006068"/>
    </source>
</evidence>
<evidence type="ECO:0000313" key="13">
    <source>
        <dbReference type="EMBL" id="MDQ0255415.1"/>
    </source>
</evidence>
<comment type="subcellular location">
    <subcellularLocation>
        <location evidence="1">Cell membrane</location>
        <topology evidence="1">Single-pass type II membrane protein</topology>
    </subcellularLocation>
</comment>
<keyword evidence="4" id="KW-0812">Transmembrane</keyword>
<reference evidence="13 14" key="1">
    <citation type="submission" date="2023-07" db="EMBL/GenBank/DDBJ databases">
        <title>Genomic Encyclopedia of Type Strains, Phase IV (KMG-IV): sequencing the most valuable type-strain genomes for metagenomic binning, comparative biology and taxonomic classification.</title>
        <authorList>
            <person name="Goeker M."/>
        </authorList>
    </citation>
    <scope>NUCLEOTIDE SEQUENCE [LARGE SCALE GENOMIC DNA]</scope>
    <source>
        <strain evidence="13 14">DSM 9768</strain>
    </source>
</reference>
<keyword evidence="3" id="KW-1003">Cell membrane</keyword>
<accession>A0ABT9ZZ92</accession>
<evidence type="ECO:0000259" key="12">
    <source>
        <dbReference type="Pfam" id="PF03816"/>
    </source>
</evidence>
<sequence length="326" mass="37321">MTNFLFKLSIRKKIFLLISLVIILTGLITVVWAQNDYNKAREESLRNIEESGGTVPSNEEIEFNASEEDLDYINVLLVGLDDEEDVARTDTIMIAQYRPDEGEAKLVSLMRDTYVTIPGHGNNKINASFALGGLELLRQTIWENFKIDLHYYAQVNFDSFERIVDTLAPDGIEVDVARRMFYQSGSLTIDFQPGLQTMSGEEALKYVRFRSDFENDFGRVRRQQQVLSILKDEVLSISGVRRIPQLLGAIEPYIQTNVGTQDMLSYGRDLFLNSVDEIETLTIPVEGGYWDETYQHAGAVLELDWEKNRQALHEFLQVEMEEEDVP</sequence>
<dbReference type="RefSeq" id="WP_307326341.1">
    <property type="nucleotide sequence ID" value="NZ_JAUSUG010000010.1"/>
</dbReference>
<keyword evidence="5" id="KW-0735">Signal-anchor</keyword>
<comment type="function">
    <text evidence="10">Involved in SarA attenuation. Affects resistance to oxacillin and teicoplanin, as well as the synthesis of virulence factors.</text>
</comment>
<feature type="domain" description="Cell envelope-related transcriptional attenuator" evidence="12">
    <location>
        <begin position="88"/>
        <end position="234"/>
    </location>
</feature>
<evidence type="ECO:0000256" key="10">
    <source>
        <dbReference type="ARBA" id="ARBA00037178"/>
    </source>
</evidence>
<dbReference type="NCBIfam" id="TIGR00350">
    <property type="entry name" value="lytR_cpsA_psr"/>
    <property type="match status" value="1"/>
</dbReference>
<dbReference type="InterPro" id="IPR004474">
    <property type="entry name" value="LytR_CpsA_psr"/>
</dbReference>
<dbReference type="EMBL" id="JAUSUG010000010">
    <property type="protein sequence ID" value="MDQ0255415.1"/>
    <property type="molecule type" value="Genomic_DNA"/>
</dbReference>
<gene>
    <name evidence="13" type="ORF">J2S74_002797</name>
</gene>
<comment type="similarity">
    <text evidence="2">Belongs to the LytR/CpsA/Psr (LCP) family.</text>
</comment>
<comment type="caution">
    <text evidence="13">The sequence shown here is derived from an EMBL/GenBank/DDBJ whole genome shotgun (WGS) entry which is preliminary data.</text>
</comment>
<organism evidence="13 14">
    <name type="scientific">Evansella vedderi</name>
    <dbReference type="NCBI Taxonomy" id="38282"/>
    <lineage>
        <taxon>Bacteria</taxon>
        <taxon>Bacillati</taxon>
        <taxon>Bacillota</taxon>
        <taxon>Bacilli</taxon>
        <taxon>Bacillales</taxon>
        <taxon>Bacillaceae</taxon>
        <taxon>Evansella</taxon>
    </lineage>
</organism>
<keyword evidence="14" id="KW-1185">Reference proteome</keyword>
<evidence type="ECO:0000256" key="5">
    <source>
        <dbReference type="ARBA" id="ARBA00022968"/>
    </source>
</evidence>
<dbReference type="Gene3D" id="3.40.630.190">
    <property type="entry name" value="LCP protein"/>
    <property type="match status" value="1"/>
</dbReference>
<evidence type="ECO:0000256" key="6">
    <source>
        <dbReference type="ARBA" id="ARBA00022989"/>
    </source>
</evidence>
<evidence type="ECO:0000256" key="9">
    <source>
        <dbReference type="ARBA" id="ARBA00023163"/>
    </source>
</evidence>
<keyword evidence="8" id="KW-0472">Membrane</keyword>
<protein>
    <recommendedName>
        <fullName evidence="11">Regulatory protein MsrR</fullName>
    </recommendedName>
</protein>
<evidence type="ECO:0000256" key="4">
    <source>
        <dbReference type="ARBA" id="ARBA00022692"/>
    </source>
</evidence>
<keyword evidence="7" id="KW-0805">Transcription regulation</keyword>
<dbReference type="Proteomes" id="UP001230005">
    <property type="component" value="Unassembled WGS sequence"/>
</dbReference>
<dbReference type="PANTHER" id="PTHR33392">
    <property type="entry name" value="POLYISOPRENYL-TEICHOIC ACID--PEPTIDOGLYCAN TEICHOIC ACID TRANSFERASE TAGU"/>
    <property type="match status" value="1"/>
</dbReference>
<keyword evidence="6" id="KW-1133">Transmembrane helix</keyword>
<evidence type="ECO:0000256" key="7">
    <source>
        <dbReference type="ARBA" id="ARBA00023015"/>
    </source>
</evidence>